<dbReference type="Pfam" id="PF00216">
    <property type="entry name" value="Bac_DNA_binding"/>
    <property type="match status" value="1"/>
</dbReference>
<evidence type="ECO:0000256" key="1">
    <source>
        <dbReference type="ARBA" id="ARBA00010529"/>
    </source>
</evidence>
<dbReference type="Gene3D" id="4.10.520.10">
    <property type="entry name" value="IHF-like DNA-binding proteins"/>
    <property type="match status" value="1"/>
</dbReference>
<dbReference type="EMBL" id="BMYQ01000001">
    <property type="protein sequence ID" value="GGW22811.1"/>
    <property type="molecule type" value="Genomic_DNA"/>
</dbReference>
<proteinExistence type="inferred from homology"/>
<dbReference type="InterPro" id="IPR010992">
    <property type="entry name" value="IHF-like_DNA-bd_dom_sf"/>
</dbReference>
<evidence type="ECO:0008006" key="6">
    <source>
        <dbReference type="Google" id="ProtNLM"/>
    </source>
</evidence>
<keyword evidence="2" id="KW-0238">DNA-binding</keyword>
<name>A0A918MGD1_9RHOB</name>
<dbReference type="GO" id="GO:0030527">
    <property type="term" value="F:structural constituent of chromatin"/>
    <property type="evidence" value="ECO:0007669"/>
    <property type="project" value="InterPro"/>
</dbReference>
<feature type="region of interest" description="Disordered" evidence="3">
    <location>
        <begin position="111"/>
        <end position="153"/>
    </location>
</feature>
<keyword evidence="5" id="KW-1185">Reference proteome</keyword>
<feature type="compositionally biased region" description="Basic and acidic residues" evidence="3">
    <location>
        <begin position="131"/>
        <end position="145"/>
    </location>
</feature>
<dbReference type="AlphaFoldDB" id="A0A918MGD1"/>
<feature type="region of interest" description="Disordered" evidence="3">
    <location>
        <begin position="1"/>
        <end position="45"/>
    </location>
</feature>
<accession>A0A918MGD1</accession>
<comment type="similarity">
    <text evidence="1">Belongs to the bacterial histone-like protein family.</text>
</comment>
<evidence type="ECO:0000256" key="3">
    <source>
        <dbReference type="SAM" id="MobiDB-lite"/>
    </source>
</evidence>
<protein>
    <recommendedName>
        <fullName evidence="6">DNA-binding protein</fullName>
    </recommendedName>
</protein>
<evidence type="ECO:0000313" key="5">
    <source>
        <dbReference type="Proteomes" id="UP000628984"/>
    </source>
</evidence>
<dbReference type="InterPro" id="IPR000119">
    <property type="entry name" value="Hist_DNA-bd"/>
</dbReference>
<evidence type="ECO:0000256" key="2">
    <source>
        <dbReference type="ARBA" id="ARBA00023125"/>
    </source>
</evidence>
<evidence type="ECO:0000313" key="4">
    <source>
        <dbReference type="EMBL" id="GGW22811.1"/>
    </source>
</evidence>
<dbReference type="SUPFAM" id="SSF47729">
    <property type="entry name" value="IHF-like DNA-binding proteins"/>
    <property type="match status" value="1"/>
</dbReference>
<feature type="compositionally biased region" description="Low complexity" evidence="3">
    <location>
        <begin position="12"/>
        <end position="40"/>
    </location>
</feature>
<gene>
    <name evidence="4" type="ORF">GCM10011452_06900</name>
</gene>
<comment type="caution">
    <text evidence="4">The sequence shown here is derived from an EMBL/GenBank/DDBJ whole genome shotgun (WGS) entry which is preliminary data.</text>
</comment>
<reference evidence="4" key="2">
    <citation type="submission" date="2020-09" db="EMBL/GenBank/DDBJ databases">
        <authorList>
            <person name="Sun Q."/>
            <person name="Kim S."/>
        </authorList>
    </citation>
    <scope>NUCLEOTIDE SEQUENCE</scope>
    <source>
        <strain evidence="4">KCTC 23714</strain>
    </source>
</reference>
<sequence length="153" mass="15784">MGKTMATKVSDAKTTAPKTTKPRSTSATTRRSTTAAKPATEPSVEAALPEVTVKAASEVLKLKALVEEVAKTTGGKKKQIKETVEATLAVISAALAKGHDLNLPPLGKARVGRKAGGAEGGTLTLKLKPANARDGEKKSRKKDMPEGVAAAEE</sequence>
<dbReference type="GO" id="GO:0003677">
    <property type="term" value="F:DNA binding"/>
    <property type="evidence" value="ECO:0007669"/>
    <property type="project" value="UniProtKB-KW"/>
</dbReference>
<organism evidence="4 5">
    <name type="scientific">Gemmobacter lanyuensis</name>
    <dbReference type="NCBI Taxonomy" id="1054497"/>
    <lineage>
        <taxon>Bacteria</taxon>
        <taxon>Pseudomonadati</taxon>
        <taxon>Pseudomonadota</taxon>
        <taxon>Alphaproteobacteria</taxon>
        <taxon>Rhodobacterales</taxon>
        <taxon>Paracoccaceae</taxon>
        <taxon>Gemmobacter</taxon>
    </lineage>
</organism>
<reference evidence="4" key="1">
    <citation type="journal article" date="2014" name="Int. J. Syst. Evol. Microbiol.">
        <title>Complete genome sequence of Corynebacterium casei LMG S-19264T (=DSM 44701T), isolated from a smear-ripened cheese.</title>
        <authorList>
            <consortium name="US DOE Joint Genome Institute (JGI-PGF)"/>
            <person name="Walter F."/>
            <person name="Albersmeier A."/>
            <person name="Kalinowski J."/>
            <person name="Ruckert C."/>
        </authorList>
    </citation>
    <scope>NUCLEOTIDE SEQUENCE</scope>
    <source>
        <strain evidence="4">KCTC 23714</strain>
    </source>
</reference>
<dbReference type="Proteomes" id="UP000628984">
    <property type="component" value="Unassembled WGS sequence"/>
</dbReference>